<sequence length="117" mass="12908">MRKYVGAGHVNDAPLITLPTIPFATSSYTCLVVLPSPNVLSYVKKLRPLIRSGSGFPSGVHCVTELYFCSTRQTRCDLESAVLLADSRELSGRIRMATERAGKETMEGQRSNIRFLT</sequence>
<comment type="caution">
    <text evidence="1">The sequence shown here is derived from an EMBL/GenBank/DDBJ whole genome shotgun (WGS) entry which is preliminary data.</text>
</comment>
<accession>A0ABD3QZS1</accession>
<protein>
    <submittedName>
        <fullName evidence="1">Uncharacterized protein</fullName>
    </submittedName>
</protein>
<proteinExistence type="predicted"/>
<reference evidence="1 2" key="1">
    <citation type="journal article" date="2020" name="G3 (Bethesda)">
        <title>Improved Reference Genome for Cyclotella cryptica CCMP332, a Model for Cell Wall Morphogenesis, Salinity Adaptation, and Lipid Production in Diatoms (Bacillariophyta).</title>
        <authorList>
            <person name="Roberts W.R."/>
            <person name="Downey K.M."/>
            <person name="Ruck E.C."/>
            <person name="Traller J.C."/>
            <person name="Alverson A.J."/>
        </authorList>
    </citation>
    <scope>NUCLEOTIDE SEQUENCE [LARGE SCALE GENOMIC DNA]</scope>
    <source>
        <strain evidence="1 2">CCMP332</strain>
    </source>
</reference>
<evidence type="ECO:0000313" key="1">
    <source>
        <dbReference type="EMBL" id="KAL3805855.1"/>
    </source>
</evidence>
<dbReference type="AlphaFoldDB" id="A0ABD3QZS1"/>
<organism evidence="1 2">
    <name type="scientific">Cyclotella cryptica</name>
    <dbReference type="NCBI Taxonomy" id="29204"/>
    <lineage>
        <taxon>Eukaryota</taxon>
        <taxon>Sar</taxon>
        <taxon>Stramenopiles</taxon>
        <taxon>Ochrophyta</taxon>
        <taxon>Bacillariophyta</taxon>
        <taxon>Coscinodiscophyceae</taxon>
        <taxon>Thalassiosirophycidae</taxon>
        <taxon>Stephanodiscales</taxon>
        <taxon>Stephanodiscaceae</taxon>
        <taxon>Cyclotella</taxon>
    </lineage>
</organism>
<dbReference type="Proteomes" id="UP001516023">
    <property type="component" value="Unassembled WGS sequence"/>
</dbReference>
<dbReference type="EMBL" id="JABMIG020000001">
    <property type="protein sequence ID" value="KAL3805855.1"/>
    <property type="molecule type" value="Genomic_DNA"/>
</dbReference>
<gene>
    <name evidence="1" type="ORF">HJC23_007816</name>
</gene>
<evidence type="ECO:0000313" key="2">
    <source>
        <dbReference type="Proteomes" id="UP001516023"/>
    </source>
</evidence>
<keyword evidence="2" id="KW-1185">Reference proteome</keyword>
<name>A0ABD3QZS1_9STRA</name>